<name>A0A158KLM0_9BURK</name>
<dbReference type="PANTHER" id="PTHR30136">
    <property type="entry name" value="HELIX-TURN-HELIX TRANSCRIPTIONAL REGULATOR, ICLR FAMILY"/>
    <property type="match status" value="1"/>
</dbReference>
<dbReference type="InterPro" id="IPR014757">
    <property type="entry name" value="Tscrpt_reg_IclR_C"/>
</dbReference>
<dbReference type="InterPro" id="IPR050707">
    <property type="entry name" value="HTH_MetabolicPath_Reg"/>
</dbReference>
<dbReference type="NCBIfam" id="TIGR02431">
    <property type="entry name" value="pcaR_pcaU"/>
    <property type="match status" value="1"/>
</dbReference>
<keyword evidence="2" id="KW-0238">DNA-binding</keyword>
<keyword evidence="1" id="KW-0805">Transcription regulation</keyword>
<feature type="domain" description="HTH iclR-type" evidence="4">
    <location>
        <begin position="53"/>
        <end position="113"/>
    </location>
</feature>
<dbReference type="Proteomes" id="UP000054925">
    <property type="component" value="Unassembled WGS sequence"/>
</dbReference>
<dbReference type="Pfam" id="PF09339">
    <property type="entry name" value="HTH_IclR"/>
    <property type="match status" value="1"/>
</dbReference>
<organism evidence="6 7">
    <name type="scientific">Caballeronia terrestris</name>
    <dbReference type="NCBI Taxonomy" id="1226301"/>
    <lineage>
        <taxon>Bacteria</taxon>
        <taxon>Pseudomonadati</taxon>
        <taxon>Pseudomonadota</taxon>
        <taxon>Betaproteobacteria</taxon>
        <taxon>Burkholderiales</taxon>
        <taxon>Burkholderiaceae</taxon>
        <taxon>Caballeronia</taxon>
    </lineage>
</organism>
<dbReference type="Gene3D" id="1.10.10.10">
    <property type="entry name" value="Winged helix-like DNA-binding domain superfamily/Winged helix DNA-binding domain"/>
    <property type="match status" value="1"/>
</dbReference>
<evidence type="ECO:0000256" key="3">
    <source>
        <dbReference type="ARBA" id="ARBA00023163"/>
    </source>
</evidence>
<dbReference type="GO" id="GO:0045892">
    <property type="term" value="P:negative regulation of DNA-templated transcription"/>
    <property type="evidence" value="ECO:0007669"/>
    <property type="project" value="TreeGrafter"/>
</dbReference>
<evidence type="ECO:0000259" key="4">
    <source>
        <dbReference type="PROSITE" id="PS51077"/>
    </source>
</evidence>
<dbReference type="SUPFAM" id="SSF55781">
    <property type="entry name" value="GAF domain-like"/>
    <property type="match status" value="1"/>
</dbReference>
<gene>
    <name evidence="6" type="ORF">AWB67_05996</name>
</gene>
<evidence type="ECO:0000313" key="6">
    <source>
        <dbReference type="EMBL" id="SAL81974.1"/>
    </source>
</evidence>
<dbReference type="SUPFAM" id="SSF46785">
    <property type="entry name" value="Winged helix' DNA-binding domain"/>
    <property type="match status" value="1"/>
</dbReference>
<dbReference type="InterPro" id="IPR005471">
    <property type="entry name" value="Tscrpt_reg_IclR_N"/>
</dbReference>
<dbReference type="InterPro" id="IPR012794">
    <property type="entry name" value="PcaR_PcaU"/>
</dbReference>
<dbReference type="GO" id="GO:0045893">
    <property type="term" value="P:positive regulation of DNA-templated transcription"/>
    <property type="evidence" value="ECO:0007669"/>
    <property type="project" value="InterPro"/>
</dbReference>
<dbReference type="AlphaFoldDB" id="A0A158KLM0"/>
<dbReference type="GO" id="GO:0003677">
    <property type="term" value="F:DNA binding"/>
    <property type="evidence" value="ECO:0007669"/>
    <property type="project" value="UniProtKB-KW"/>
</dbReference>
<dbReference type="PROSITE" id="PS51077">
    <property type="entry name" value="HTH_ICLR"/>
    <property type="match status" value="1"/>
</dbReference>
<dbReference type="InterPro" id="IPR036388">
    <property type="entry name" value="WH-like_DNA-bd_sf"/>
</dbReference>
<dbReference type="InterPro" id="IPR036390">
    <property type="entry name" value="WH_DNA-bd_sf"/>
</dbReference>
<dbReference type="GO" id="GO:0046278">
    <property type="term" value="P:3,4-dihydroxybenzoate metabolic process"/>
    <property type="evidence" value="ECO:0007669"/>
    <property type="project" value="InterPro"/>
</dbReference>
<sequence length="300" mass="32630">MDSISEQRDLITAFVVVSTNYGYSPTGWFDFMKNDPLNSSDTDETSRPGDSYVQSFARGLAVIRSYDAGRPAQTLTEVAAASGLTRAGARRILLTLQALGYVEADGRLFQLTPKILDLGFAYLTSMPFWNLAEPVMEELVEQVHESCSAAVLNGTDIVYVLRVPTHKIITQNLSIGSRLPAFCTSMGRMLLAALDDDKLDAVLDSSALTARTPRTVTDKAALKEAIGVVRSQGWAIVDQELEEGLISMSAPIRDRQGRIIAALNLSGNAQRKSAKQMVKAYLEPLQAAAVRVSEMVARRG</sequence>
<dbReference type="PROSITE" id="PS51078">
    <property type="entry name" value="ICLR_ED"/>
    <property type="match status" value="1"/>
</dbReference>
<evidence type="ECO:0000256" key="2">
    <source>
        <dbReference type="ARBA" id="ARBA00023125"/>
    </source>
</evidence>
<dbReference type="Pfam" id="PF01614">
    <property type="entry name" value="IclR_C"/>
    <property type="match status" value="1"/>
</dbReference>
<proteinExistence type="predicted"/>
<evidence type="ECO:0000256" key="1">
    <source>
        <dbReference type="ARBA" id="ARBA00023015"/>
    </source>
</evidence>
<dbReference type="EMBL" id="FCOL02000068">
    <property type="protein sequence ID" value="SAL81974.1"/>
    <property type="molecule type" value="Genomic_DNA"/>
</dbReference>
<reference evidence="6" key="1">
    <citation type="submission" date="2016-01" db="EMBL/GenBank/DDBJ databases">
        <authorList>
            <person name="Peeters C."/>
        </authorList>
    </citation>
    <scope>NUCLEOTIDE SEQUENCE [LARGE SCALE GENOMIC DNA]</scope>
    <source>
        <strain evidence="6">LMG 22937</strain>
    </source>
</reference>
<evidence type="ECO:0000259" key="5">
    <source>
        <dbReference type="PROSITE" id="PS51078"/>
    </source>
</evidence>
<dbReference type="Gene3D" id="3.30.450.40">
    <property type="match status" value="1"/>
</dbReference>
<feature type="domain" description="IclR-ED" evidence="5">
    <location>
        <begin position="114"/>
        <end position="298"/>
    </location>
</feature>
<dbReference type="PANTHER" id="PTHR30136:SF34">
    <property type="entry name" value="TRANSCRIPTIONAL REGULATOR"/>
    <property type="match status" value="1"/>
</dbReference>
<protein>
    <submittedName>
        <fullName evidence="6">IclR family transcriptional regulator</fullName>
    </submittedName>
</protein>
<comment type="caution">
    <text evidence="6">The sequence shown here is derived from an EMBL/GenBank/DDBJ whole genome shotgun (WGS) entry which is preliminary data.</text>
</comment>
<dbReference type="GO" id="GO:0003700">
    <property type="term" value="F:DNA-binding transcription factor activity"/>
    <property type="evidence" value="ECO:0007669"/>
    <property type="project" value="TreeGrafter"/>
</dbReference>
<dbReference type="SMART" id="SM00346">
    <property type="entry name" value="HTH_ICLR"/>
    <property type="match status" value="1"/>
</dbReference>
<evidence type="ECO:0000313" key="7">
    <source>
        <dbReference type="Proteomes" id="UP000054925"/>
    </source>
</evidence>
<dbReference type="InterPro" id="IPR029016">
    <property type="entry name" value="GAF-like_dom_sf"/>
</dbReference>
<keyword evidence="3" id="KW-0804">Transcription</keyword>
<accession>A0A158KLM0</accession>
<keyword evidence="7" id="KW-1185">Reference proteome</keyword>